<keyword evidence="5 8" id="KW-0641">Proline biosynthesis</keyword>
<evidence type="ECO:0000256" key="8">
    <source>
        <dbReference type="RuleBase" id="RU003903"/>
    </source>
</evidence>
<dbReference type="UniPathway" id="UPA00098">
    <property type="reaction ID" value="UER00361"/>
</dbReference>
<comment type="pathway">
    <text evidence="5 8">Amino-acid biosynthesis; L-proline biosynthesis; L-proline from L-glutamate 5-semialdehyde: step 1/1.</text>
</comment>
<evidence type="ECO:0000256" key="3">
    <source>
        <dbReference type="ARBA" id="ARBA00023002"/>
    </source>
</evidence>
<dbReference type="Pfam" id="PF14748">
    <property type="entry name" value="P5CR_dimer"/>
    <property type="match status" value="1"/>
</dbReference>
<dbReference type="Gene3D" id="1.10.3730.10">
    <property type="entry name" value="ProC C-terminal domain-like"/>
    <property type="match status" value="1"/>
</dbReference>
<keyword evidence="5" id="KW-0963">Cytoplasm</keyword>
<comment type="subcellular location">
    <subcellularLocation>
        <location evidence="5">Cytoplasm</location>
    </subcellularLocation>
</comment>
<dbReference type="Gene3D" id="3.40.50.720">
    <property type="entry name" value="NAD(P)-binding Rossmann-like Domain"/>
    <property type="match status" value="1"/>
</dbReference>
<feature type="domain" description="Pyrroline-5-carboxylate reductase catalytic N-terminal" evidence="9">
    <location>
        <begin position="2"/>
        <end position="97"/>
    </location>
</feature>
<dbReference type="InterPro" id="IPR029036">
    <property type="entry name" value="P5CR_dimer"/>
</dbReference>
<dbReference type="HAMAP" id="MF_01925">
    <property type="entry name" value="P5C_reductase"/>
    <property type="match status" value="1"/>
</dbReference>
<evidence type="ECO:0000256" key="2">
    <source>
        <dbReference type="ARBA" id="ARBA00022857"/>
    </source>
</evidence>
<evidence type="ECO:0000256" key="5">
    <source>
        <dbReference type="HAMAP-Rule" id="MF_01925"/>
    </source>
</evidence>
<dbReference type="InterPro" id="IPR008927">
    <property type="entry name" value="6-PGluconate_DH-like_C_sf"/>
</dbReference>
<evidence type="ECO:0000313" key="12">
    <source>
        <dbReference type="Proteomes" id="UP000001422"/>
    </source>
</evidence>
<dbReference type="Proteomes" id="UP000001422">
    <property type="component" value="Chromosome"/>
</dbReference>
<protein>
    <recommendedName>
        <fullName evidence="5 6">Pyrroline-5-carboxylate reductase</fullName>
        <shortName evidence="5">P5C reductase</shortName>
        <shortName evidence="5">P5CR</shortName>
        <ecNumber evidence="5 6">1.5.1.2</ecNumber>
    </recommendedName>
    <alternativeName>
        <fullName evidence="5">PCA reductase</fullName>
    </alternativeName>
</protein>
<dbReference type="InterPro" id="IPR000304">
    <property type="entry name" value="Pyrroline-COOH_reductase"/>
</dbReference>
<dbReference type="GO" id="GO:0004735">
    <property type="term" value="F:pyrroline-5-carboxylate reductase activity"/>
    <property type="evidence" value="ECO:0007669"/>
    <property type="project" value="UniProtKB-UniRule"/>
</dbReference>
<evidence type="ECO:0000259" key="9">
    <source>
        <dbReference type="Pfam" id="PF03807"/>
    </source>
</evidence>
<feature type="binding site" evidence="7">
    <location>
        <begin position="2"/>
        <end position="7"/>
    </location>
    <ligand>
        <name>NADP(+)</name>
        <dbReference type="ChEBI" id="CHEBI:58349"/>
    </ligand>
</feature>
<keyword evidence="3 5" id="KW-0560">Oxidoreductase</keyword>
<comment type="catalytic activity">
    <reaction evidence="5 8">
        <text>L-proline + NADP(+) = (S)-1-pyrroline-5-carboxylate + NADPH + 2 H(+)</text>
        <dbReference type="Rhea" id="RHEA:14109"/>
        <dbReference type="ChEBI" id="CHEBI:15378"/>
        <dbReference type="ChEBI" id="CHEBI:17388"/>
        <dbReference type="ChEBI" id="CHEBI:57783"/>
        <dbReference type="ChEBI" id="CHEBI:58349"/>
        <dbReference type="ChEBI" id="CHEBI:60039"/>
        <dbReference type="EC" id="1.5.1.2"/>
    </reaction>
</comment>
<dbReference type="GO" id="GO:0055129">
    <property type="term" value="P:L-proline biosynthetic process"/>
    <property type="evidence" value="ECO:0007669"/>
    <property type="project" value="UniProtKB-UniRule"/>
</dbReference>
<dbReference type="EC" id="1.5.1.2" evidence="5 6"/>
<evidence type="ECO:0000256" key="4">
    <source>
        <dbReference type="ARBA" id="ARBA00058118"/>
    </source>
</evidence>
<comment type="similarity">
    <text evidence="1 5 8">Belongs to the pyrroline-5-carboxylate reductase family.</text>
</comment>
<dbReference type="InterPro" id="IPR053790">
    <property type="entry name" value="P5CR-like_CS"/>
</dbReference>
<name>Q7U8F7_PARMW</name>
<dbReference type="NCBIfam" id="TIGR00112">
    <property type="entry name" value="proC"/>
    <property type="match status" value="1"/>
</dbReference>
<gene>
    <name evidence="5 11" type="primary">proC</name>
    <name evidence="11" type="ordered locus">SYNW0662</name>
</gene>
<evidence type="ECO:0000256" key="6">
    <source>
        <dbReference type="NCBIfam" id="TIGR00112"/>
    </source>
</evidence>
<organism evidence="11 12">
    <name type="scientific">Parasynechococcus marenigrum (strain WH8102)</name>
    <dbReference type="NCBI Taxonomy" id="84588"/>
    <lineage>
        <taxon>Bacteria</taxon>
        <taxon>Bacillati</taxon>
        <taxon>Cyanobacteriota</taxon>
        <taxon>Cyanophyceae</taxon>
        <taxon>Synechococcales</taxon>
        <taxon>Prochlorococcaceae</taxon>
        <taxon>Parasynechococcus</taxon>
        <taxon>Parasynechococcus marenigrum</taxon>
    </lineage>
</organism>
<keyword evidence="5 8" id="KW-0028">Amino-acid biosynthesis</keyword>
<sequence>MIGLGRMAQALVEPLLSSKAFSAEQVLAVVGTVATAQRLRQGAFAGVSIQSSRSAEAARVWTAPIQLLAVKQQQIDGIAAAAPVAENQPLLVSVLAGVSLDRLQRLFPGHRVVRAVPNTPALVGEGLTALAWGEAISSEQRLKVREMFAGVSEVLELPEDKLDAFLALTSSGPAFVALMAEAMADGAVAAGLPRDLSHRLAHRTLAGTAALLDQRQLHPATLKDMVTSPGGTTIAGVRALERAGARSALMEAVIAAAERSRELA</sequence>
<dbReference type="GO" id="GO:0005737">
    <property type="term" value="C:cytoplasm"/>
    <property type="evidence" value="ECO:0007669"/>
    <property type="project" value="UniProtKB-SubCell"/>
</dbReference>
<dbReference type="InterPro" id="IPR028939">
    <property type="entry name" value="P5C_Rdtase_cat_N"/>
</dbReference>
<dbReference type="PROSITE" id="PS00521">
    <property type="entry name" value="P5CR"/>
    <property type="match status" value="1"/>
</dbReference>
<dbReference type="FunFam" id="1.10.3730.10:FF:000001">
    <property type="entry name" value="Pyrroline-5-carboxylate reductase"/>
    <property type="match status" value="1"/>
</dbReference>
<comment type="catalytic activity">
    <reaction evidence="5">
        <text>L-proline + NAD(+) = (S)-1-pyrroline-5-carboxylate + NADH + 2 H(+)</text>
        <dbReference type="Rhea" id="RHEA:14105"/>
        <dbReference type="ChEBI" id="CHEBI:15378"/>
        <dbReference type="ChEBI" id="CHEBI:17388"/>
        <dbReference type="ChEBI" id="CHEBI:57540"/>
        <dbReference type="ChEBI" id="CHEBI:57945"/>
        <dbReference type="ChEBI" id="CHEBI:60039"/>
        <dbReference type="EC" id="1.5.1.2"/>
    </reaction>
</comment>
<dbReference type="HOGENOM" id="CLU_042344_3_1_3"/>
<feature type="domain" description="Pyrroline-5-carboxylate reductase dimerisation" evidence="10">
    <location>
        <begin position="159"/>
        <end position="263"/>
    </location>
</feature>
<proteinExistence type="inferred from homology"/>
<evidence type="ECO:0000256" key="1">
    <source>
        <dbReference type="ARBA" id="ARBA00005525"/>
    </source>
</evidence>
<accession>Q7U8F7</accession>
<evidence type="ECO:0000256" key="7">
    <source>
        <dbReference type="PIRSR" id="PIRSR000193-1"/>
    </source>
</evidence>
<reference evidence="11 12" key="1">
    <citation type="journal article" date="2003" name="Nature">
        <title>The genome of a motile marine Synechococcus.</title>
        <authorList>
            <person name="Palenik B."/>
            <person name="Brahamsha B."/>
            <person name="Larimer F."/>
            <person name="Land M."/>
            <person name="Hauser L."/>
            <person name="Chain P."/>
            <person name="Lamerdin J."/>
            <person name="Regala W."/>
            <person name="Allen E.A."/>
            <person name="McCarren J."/>
            <person name="Paulsen I."/>
            <person name="Dufresne A."/>
            <person name="Partensky F."/>
            <person name="Webb E."/>
            <person name="Waterbury J."/>
        </authorList>
    </citation>
    <scope>NUCLEOTIDE SEQUENCE [LARGE SCALE GENOMIC DNA]</scope>
    <source>
        <strain evidence="11 12">WH8102</strain>
    </source>
</reference>
<dbReference type="eggNOG" id="COG0345">
    <property type="taxonomic scope" value="Bacteria"/>
</dbReference>
<dbReference type="PIRSF" id="PIRSF000193">
    <property type="entry name" value="Pyrrol-5-carb_rd"/>
    <property type="match status" value="1"/>
</dbReference>
<dbReference type="SUPFAM" id="SSF51735">
    <property type="entry name" value="NAD(P)-binding Rossmann-fold domains"/>
    <property type="match status" value="1"/>
</dbReference>
<dbReference type="Pfam" id="PF03807">
    <property type="entry name" value="F420_oxidored"/>
    <property type="match status" value="1"/>
</dbReference>
<dbReference type="EMBL" id="BX569690">
    <property type="protein sequence ID" value="CAE07177.1"/>
    <property type="molecule type" value="Genomic_DNA"/>
</dbReference>
<evidence type="ECO:0000313" key="11">
    <source>
        <dbReference type="EMBL" id="CAE07177.1"/>
    </source>
</evidence>
<dbReference type="InterPro" id="IPR036291">
    <property type="entry name" value="NAD(P)-bd_dom_sf"/>
</dbReference>
<keyword evidence="2 5" id="KW-0521">NADP</keyword>
<dbReference type="PANTHER" id="PTHR11645:SF0">
    <property type="entry name" value="PYRROLINE-5-CARBOXYLATE REDUCTASE 3"/>
    <property type="match status" value="1"/>
</dbReference>
<dbReference type="PANTHER" id="PTHR11645">
    <property type="entry name" value="PYRROLINE-5-CARBOXYLATE REDUCTASE"/>
    <property type="match status" value="1"/>
</dbReference>
<comment type="function">
    <text evidence="4 5">Catalyzes the reduction of 1-pyrroline-5-carboxylate (PCA) to L-proline.</text>
</comment>
<dbReference type="KEGG" id="syw:SYNW0662"/>
<evidence type="ECO:0000259" key="10">
    <source>
        <dbReference type="Pfam" id="PF14748"/>
    </source>
</evidence>
<keyword evidence="12" id="KW-1185">Reference proteome</keyword>
<dbReference type="SUPFAM" id="SSF48179">
    <property type="entry name" value="6-phosphogluconate dehydrogenase C-terminal domain-like"/>
    <property type="match status" value="1"/>
</dbReference>
<dbReference type="AlphaFoldDB" id="Q7U8F7"/>
<dbReference type="STRING" id="84588.SYNW0662"/>